<evidence type="ECO:0000313" key="1">
    <source>
        <dbReference type="EMBL" id="RYQ94961.1"/>
    </source>
</evidence>
<sequence length="109" mass="12388">MDVDYIVPSSSILGWHSLQVKGEIQTRKGLWWIPRHLEMRKGVVSDEMLWGVENKLRGEIPLEPIASWFSPKCVEAQQLTGHLGVKYCFGAGRESDMRAARAIPNRGKR</sequence>
<name>A0A444XZ51_ARAHY</name>
<gene>
    <name evidence="1" type="ORF">Ahy_B08g089938</name>
</gene>
<evidence type="ECO:0000313" key="2">
    <source>
        <dbReference type="Proteomes" id="UP000289738"/>
    </source>
</evidence>
<protein>
    <submittedName>
        <fullName evidence="1">Uncharacterized protein</fullName>
    </submittedName>
</protein>
<dbReference type="Proteomes" id="UP000289738">
    <property type="component" value="Chromosome B08"/>
</dbReference>
<organism evidence="1 2">
    <name type="scientific">Arachis hypogaea</name>
    <name type="common">Peanut</name>
    <dbReference type="NCBI Taxonomy" id="3818"/>
    <lineage>
        <taxon>Eukaryota</taxon>
        <taxon>Viridiplantae</taxon>
        <taxon>Streptophyta</taxon>
        <taxon>Embryophyta</taxon>
        <taxon>Tracheophyta</taxon>
        <taxon>Spermatophyta</taxon>
        <taxon>Magnoliopsida</taxon>
        <taxon>eudicotyledons</taxon>
        <taxon>Gunneridae</taxon>
        <taxon>Pentapetalae</taxon>
        <taxon>rosids</taxon>
        <taxon>fabids</taxon>
        <taxon>Fabales</taxon>
        <taxon>Fabaceae</taxon>
        <taxon>Papilionoideae</taxon>
        <taxon>50 kb inversion clade</taxon>
        <taxon>dalbergioids sensu lato</taxon>
        <taxon>Dalbergieae</taxon>
        <taxon>Pterocarpus clade</taxon>
        <taxon>Arachis</taxon>
    </lineage>
</organism>
<dbReference type="STRING" id="3818.A0A444XZ51"/>
<proteinExistence type="predicted"/>
<dbReference type="AlphaFoldDB" id="A0A444XZ51"/>
<comment type="caution">
    <text evidence="1">The sequence shown here is derived from an EMBL/GenBank/DDBJ whole genome shotgun (WGS) entry which is preliminary data.</text>
</comment>
<dbReference type="EMBL" id="SDMP01000018">
    <property type="protein sequence ID" value="RYQ94961.1"/>
    <property type="molecule type" value="Genomic_DNA"/>
</dbReference>
<accession>A0A444XZ51</accession>
<keyword evidence="2" id="KW-1185">Reference proteome</keyword>
<reference evidence="1 2" key="1">
    <citation type="submission" date="2019-01" db="EMBL/GenBank/DDBJ databases">
        <title>Sequencing of cultivated peanut Arachis hypogaea provides insights into genome evolution and oil improvement.</title>
        <authorList>
            <person name="Chen X."/>
        </authorList>
    </citation>
    <scope>NUCLEOTIDE SEQUENCE [LARGE SCALE GENOMIC DNA]</scope>
    <source>
        <strain evidence="2">cv. Fuhuasheng</strain>
        <tissue evidence="1">Leaves</tissue>
    </source>
</reference>